<accession>A0ABT7SWW4</accession>
<comment type="caution">
    <text evidence="3">The sequence shown here is derived from an EMBL/GenBank/DDBJ whole genome shotgun (WGS) entry which is preliminary data.</text>
</comment>
<keyword evidence="1" id="KW-0902">Two-component regulatory system</keyword>
<protein>
    <submittedName>
        <fullName evidence="3">Hpt domain-containing protein</fullName>
    </submittedName>
</protein>
<keyword evidence="4" id="KW-1185">Reference proteome</keyword>
<proteinExistence type="predicted"/>
<dbReference type="Gene3D" id="1.20.120.160">
    <property type="entry name" value="HPT domain"/>
    <property type="match status" value="1"/>
</dbReference>
<evidence type="ECO:0000313" key="3">
    <source>
        <dbReference type="EMBL" id="MDM7860042.1"/>
    </source>
</evidence>
<evidence type="ECO:0000259" key="2">
    <source>
        <dbReference type="Pfam" id="PF01627"/>
    </source>
</evidence>
<dbReference type="EMBL" id="JAUCBP010000006">
    <property type="protein sequence ID" value="MDM7860042.1"/>
    <property type="molecule type" value="Genomic_DNA"/>
</dbReference>
<gene>
    <name evidence="3" type="ORF">QTP81_05470</name>
</gene>
<dbReference type="Proteomes" id="UP001234343">
    <property type="component" value="Unassembled WGS sequence"/>
</dbReference>
<evidence type="ECO:0000256" key="1">
    <source>
        <dbReference type="ARBA" id="ARBA00023012"/>
    </source>
</evidence>
<evidence type="ECO:0000313" key="4">
    <source>
        <dbReference type="Proteomes" id="UP001234343"/>
    </source>
</evidence>
<sequence length="179" mass="19831">MEQQTNIINTSFGLQQLSGNETLYKRLLLRFHDEYQHSERKLSEIQQLNNLEAMQLLVHTIKGVSGNLGLDLLHLAAKSKDQEIKRATDCNVDLAPFIAALNTTLEAVVSYCDDGSNQALSNTAGDEVITALRQQRFVSDEKLHAFLAASDLSEQQKQAIVTAVDDLDYATAVEIIDQA</sequence>
<dbReference type="InterPro" id="IPR008207">
    <property type="entry name" value="Sig_transdc_His_kin_Hpt_dom"/>
</dbReference>
<name>A0ABT7SWW4_9ALTE</name>
<dbReference type="InterPro" id="IPR036641">
    <property type="entry name" value="HPT_dom_sf"/>
</dbReference>
<dbReference type="SUPFAM" id="SSF47226">
    <property type="entry name" value="Histidine-containing phosphotransfer domain, HPT domain"/>
    <property type="match status" value="1"/>
</dbReference>
<organism evidence="3 4">
    <name type="scientific">Alteromonas arenosi</name>
    <dbReference type="NCBI Taxonomy" id="3055817"/>
    <lineage>
        <taxon>Bacteria</taxon>
        <taxon>Pseudomonadati</taxon>
        <taxon>Pseudomonadota</taxon>
        <taxon>Gammaproteobacteria</taxon>
        <taxon>Alteromonadales</taxon>
        <taxon>Alteromonadaceae</taxon>
        <taxon>Alteromonas/Salinimonas group</taxon>
        <taxon>Alteromonas</taxon>
    </lineage>
</organism>
<dbReference type="RefSeq" id="WP_289364257.1">
    <property type="nucleotide sequence ID" value="NZ_JAUCBP010000006.1"/>
</dbReference>
<dbReference type="Pfam" id="PF01627">
    <property type="entry name" value="Hpt"/>
    <property type="match status" value="1"/>
</dbReference>
<reference evidence="3 4" key="1">
    <citation type="submission" date="2023-06" db="EMBL/GenBank/DDBJ databases">
        <title>Alteromonas sp. ASW11-36 isolated from intertidal sand.</title>
        <authorList>
            <person name="Li Y."/>
        </authorList>
    </citation>
    <scope>NUCLEOTIDE SEQUENCE [LARGE SCALE GENOMIC DNA]</scope>
    <source>
        <strain evidence="3 4">ASW11-36</strain>
    </source>
</reference>
<feature type="domain" description="HPt" evidence="2">
    <location>
        <begin position="37"/>
        <end position="108"/>
    </location>
</feature>